<dbReference type="AlphaFoldDB" id="A0A516GYN9"/>
<proteinExistence type="predicted"/>
<reference evidence="1 2" key="1">
    <citation type="submission" date="2019-07" db="EMBL/GenBank/DDBJ databases">
        <title>Genome sequencing for Ferrovibrio sp. K5.</title>
        <authorList>
            <person name="Park S.-J."/>
        </authorList>
    </citation>
    <scope>NUCLEOTIDE SEQUENCE [LARGE SCALE GENOMIC DNA]</scope>
    <source>
        <strain evidence="1 2">K5</strain>
    </source>
</reference>
<organism evidence="1 2">
    <name type="scientific">Ferrovibrio terrae</name>
    <dbReference type="NCBI Taxonomy" id="2594003"/>
    <lineage>
        <taxon>Bacteria</taxon>
        <taxon>Pseudomonadati</taxon>
        <taxon>Pseudomonadota</taxon>
        <taxon>Alphaproteobacteria</taxon>
        <taxon>Rhodospirillales</taxon>
        <taxon>Rhodospirillaceae</taxon>
        <taxon>Ferrovibrio</taxon>
    </lineage>
</organism>
<gene>
    <name evidence="1" type="ORF">FNB15_04800</name>
</gene>
<dbReference type="OrthoDB" id="8478628at2"/>
<evidence type="ECO:0000313" key="2">
    <source>
        <dbReference type="Proteomes" id="UP000317496"/>
    </source>
</evidence>
<accession>A0A516GYN9</accession>
<protein>
    <recommendedName>
        <fullName evidence="3">PAS domain-containing protein</fullName>
    </recommendedName>
</protein>
<name>A0A516GYN9_9PROT</name>
<evidence type="ECO:0008006" key="3">
    <source>
        <dbReference type="Google" id="ProtNLM"/>
    </source>
</evidence>
<keyword evidence="2" id="KW-1185">Reference proteome</keyword>
<dbReference type="RefSeq" id="WP_144067617.1">
    <property type="nucleotide sequence ID" value="NZ_CP041636.1"/>
</dbReference>
<dbReference type="KEGG" id="fer:FNB15_04800"/>
<dbReference type="EMBL" id="CP041636">
    <property type="protein sequence ID" value="QDO96636.1"/>
    <property type="molecule type" value="Genomic_DNA"/>
</dbReference>
<sequence length="184" mass="20493">MILEGNPVLKAARDFWRSLPQPVNIPDIRLLDVATIPREILPHLIIAETTNANFDLSRFRLVGSEIGRWFREMPEGMDAKAYGQLTDPAYIRHMRDTLAELIQRRRPIYCRSLYTLPADGDTSATLVTAERLALPMADGGTAVGCVLIVETLHVTGGLEGPLRLLPPERHVVVRHDALEVVALL</sequence>
<dbReference type="Proteomes" id="UP000317496">
    <property type="component" value="Chromosome"/>
</dbReference>
<evidence type="ECO:0000313" key="1">
    <source>
        <dbReference type="EMBL" id="QDO96636.1"/>
    </source>
</evidence>